<keyword evidence="1" id="KW-0732">Signal</keyword>
<evidence type="ECO:0000256" key="1">
    <source>
        <dbReference type="SAM" id="SignalP"/>
    </source>
</evidence>
<dbReference type="KEGG" id="amh:I633_04500"/>
<dbReference type="PATRIC" id="fig|1300253.3.peg.931"/>
<reference evidence="2 3" key="1">
    <citation type="journal article" date="2013" name="Genome Biol. Evol.">
        <title>Genomic Diversity of "Deep Ecotype" Alteromonas macleodii Isolates: Evidence for Pan-Mediterranean Clonal Frames.</title>
        <authorList>
            <person name="Lopez-Perez M."/>
            <person name="Gonzaga A."/>
            <person name="Rodriguez-Valera F."/>
        </authorList>
    </citation>
    <scope>NUCLEOTIDE SEQUENCE [LARGE SCALE GENOMIC DNA]</scope>
    <source>
        <strain evidence="3">'English Channel 615'</strain>
    </source>
</reference>
<accession>S5AAD4</accession>
<organism evidence="2 3">
    <name type="scientific">Alteromonas mediterranea 615</name>
    <dbReference type="NCBI Taxonomy" id="1300253"/>
    <lineage>
        <taxon>Bacteria</taxon>
        <taxon>Pseudomonadati</taxon>
        <taxon>Pseudomonadota</taxon>
        <taxon>Gammaproteobacteria</taxon>
        <taxon>Alteromonadales</taxon>
        <taxon>Alteromonadaceae</taxon>
        <taxon>Alteromonas/Salinimonas group</taxon>
        <taxon>Alteromonas</taxon>
    </lineage>
</organism>
<protein>
    <recommendedName>
        <fullName evidence="4">ABC-type transport auxiliary lipoprotein component domain-containing protein</fullName>
    </recommendedName>
</protein>
<dbReference type="Proteomes" id="UP000014909">
    <property type="component" value="Chromosome"/>
</dbReference>
<evidence type="ECO:0008006" key="4">
    <source>
        <dbReference type="Google" id="ProtNLM"/>
    </source>
</evidence>
<dbReference type="EMBL" id="CP004846">
    <property type="protein sequence ID" value="AGP77142.1"/>
    <property type="molecule type" value="Genomic_DNA"/>
</dbReference>
<dbReference type="BioCyc" id="AMAC1300253:G12YX-719-MONOMER"/>
<feature type="signal peptide" evidence="1">
    <location>
        <begin position="1"/>
        <end position="22"/>
    </location>
</feature>
<name>S5AAD4_9ALTE</name>
<proteinExistence type="predicted"/>
<evidence type="ECO:0000313" key="3">
    <source>
        <dbReference type="Proteomes" id="UP000014909"/>
    </source>
</evidence>
<dbReference type="HOGENOM" id="CLU_1406162_0_0_6"/>
<sequence>MRAGFISLFLLLCTGCAMPTLSEPPAMLFDVDSSALKQSQLAKVNDIKVRVGTYFELTGKVDVHDYLGDKYAVTTLNDHWLTRATPKVLDSLNGAFAEIFNEDEGENYQLEMVITKLSSNSVLSSDIESEVTYIFTNELSGNQTQAKVKAFGACSMGEYLEGILRTECSRIRSLRNNISQLASQLSRRQTVLQ</sequence>
<feature type="chain" id="PRO_5004534953" description="ABC-type transport auxiliary lipoprotein component domain-containing protein" evidence="1">
    <location>
        <begin position="23"/>
        <end position="193"/>
    </location>
</feature>
<evidence type="ECO:0000313" key="2">
    <source>
        <dbReference type="EMBL" id="AGP77142.1"/>
    </source>
</evidence>
<dbReference type="AlphaFoldDB" id="S5AAD4"/>
<gene>
    <name evidence="2" type="ORF">I633_04500</name>
</gene>